<dbReference type="RefSeq" id="WP_224040545.1">
    <property type="nucleotide sequence ID" value="NZ_CAJZAH010000001.1"/>
</dbReference>
<accession>A0ABM8WPD4</accession>
<keyword evidence="3" id="KW-1185">Reference proteome</keyword>
<protein>
    <recommendedName>
        <fullName evidence="1">BLUF domain-containing protein</fullName>
    </recommendedName>
</protein>
<reference evidence="2 3" key="1">
    <citation type="submission" date="2021-08" db="EMBL/GenBank/DDBJ databases">
        <authorList>
            <person name="Peeters C."/>
        </authorList>
    </citation>
    <scope>NUCLEOTIDE SEQUENCE [LARGE SCALE GENOMIC DNA]</scope>
    <source>
        <strain evidence="2 3">LMG 21510</strain>
    </source>
</reference>
<evidence type="ECO:0000313" key="2">
    <source>
        <dbReference type="EMBL" id="CAG9169256.1"/>
    </source>
</evidence>
<dbReference type="InterPro" id="IPR007024">
    <property type="entry name" value="BLUF_domain"/>
</dbReference>
<evidence type="ECO:0000259" key="1">
    <source>
        <dbReference type="PROSITE" id="PS50925"/>
    </source>
</evidence>
<dbReference type="Proteomes" id="UP000721236">
    <property type="component" value="Unassembled WGS sequence"/>
</dbReference>
<feature type="domain" description="BLUF" evidence="1">
    <location>
        <begin position="2"/>
        <end position="93"/>
    </location>
</feature>
<dbReference type="PROSITE" id="PS50925">
    <property type="entry name" value="BLUF"/>
    <property type="match status" value="1"/>
</dbReference>
<dbReference type="SUPFAM" id="SSF54975">
    <property type="entry name" value="Acylphosphatase/BLUF domain-like"/>
    <property type="match status" value="1"/>
</dbReference>
<dbReference type="InterPro" id="IPR036046">
    <property type="entry name" value="Acylphosphatase-like_dom_sf"/>
</dbReference>
<evidence type="ECO:0000313" key="3">
    <source>
        <dbReference type="Proteomes" id="UP000721236"/>
    </source>
</evidence>
<name>A0ABM8WPD4_9BURK</name>
<dbReference type="EMBL" id="CAJZAH010000001">
    <property type="protein sequence ID" value="CAG9169256.1"/>
    <property type="molecule type" value="Genomic_DNA"/>
</dbReference>
<proteinExistence type="predicted"/>
<organism evidence="2 3">
    <name type="scientific">Cupriavidus respiraculi</name>
    <dbReference type="NCBI Taxonomy" id="195930"/>
    <lineage>
        <taxon>Bacteria</taxon>
        <taxon>Pseudomonadati</taxon>
        <taxon>Pseudomonadota</taxon>
        <taxon>Betaproteobacteria</taxon>
        <taxon>Burkholderiales</taxon>
        <taxon>Burkholderiaceae</taxon>
        <taxon>Cupriavidus</taxon>
    </lineage>
</organism>
<gene>
    <name evidence="2" type="ORF">LMG21510_01375</name>
</gene>
<sequence length="147" mass="16107">MLVRLLYASRASEPAPATLMEDILATSLENNARNGITGVLCHGNGMFLQALEGGRMAVSHLYQAIARDPRHHDLVLLHYEEILEREFAGWAMGHVNTSKVNVATMLKYSPQAHFDPYESSGRASLALLGELIAGASIVTRASDRPMY</sequence>
<dbReference type="Pfam" id="PF04940">
    <property type="entry name" value="BLUF"/>
    <property type="match status" value="1"/>
</dbReference>
<dbReference type="Gene3D" id="3.30.70.100">
    <property type="match status" value="1"/>
</dbReference>
<dbReference type="SMART" id="SM01034">
    <property type="entry name" value="BLUF"/>
    <property type="match status" value="1"/>
</dbReference>
<comment type="caution">
    <text evidence="2">The sequence shown here is derived from an EMBL/GenBank/DDBJ whole genome shotgun (WGS) entry which is preliminary data.</text>
</comment>